<dbReference type="InterPro" id="IPR011990">
    <property type="entry name" value="TPR-like_helical_dom_sf"/>
</dbReference>
<dbReference type="Pfam" id="PF07980">
    <property type="entry name" value="SusD_RagB"/>
    <property type="match status" value="1"/>
</dbReference>
<keyword evidence="4" id="KW-0998">Cell outer membrane</keyword>
<sequence>MNRETNMKKRTIFLGLALTLGLTACYDLDKMPEGVLSTADPFRSTGEIRNYVDRYYESGLRTQGFMAGGGGGIAGNDAHSDNLSSAAANNRLMGLNALSNASRLSNYDKIRDINFLLNNAENCAEKGSKEYNQLMGEAYYFRAWYYYNLFADYGEVAWVDQPLNPDLGEMKLPRESRTFIADKILADLDMAIELMSEQNSSASMRLHKDVARALKSEVALFEATWEKYHLAEEQNQSEKFYDTSLSESDLKAKIDSYLTQAIQACEAVRDRGVWRIYNTGNVNNDYRVIFETANLKNNPEILWFKMYDGDQVGNSVTRYLNTGGGNVGVTASLVDDYLTRDGRPFIGAEKLEAKRNYPDELKPENRDPRLAQTVALPGQRMQPAGNNPFVAGFPALAGDGSAFGTNVTGYIMLKHVQIDYTGDYTSEHKGSTPAIQFRYADILLNLAEALAEQNGAANAHKIVQALQPLRDRAGMPAVDFDREFNSDPSYPFHSLDKYIQAVRRERRVEKALEGRRVNDIMRWAAADELLLGQRPMGALFTGSNLENQYGDALKYDQSSNNNLYLTGKPGDAERYILPVPPSTMPDGWQFKTNRDYLLPIQERMITLMDGLWKQNPGW</sequence>
<organism evidence="7">
    <name type="scientific">gut metagenome</name>
    <dbReference type="NCBI Taxonomy" id="749906"/>
    <lineage>
        <taxon>unclassified sequences</taxon>
        <taxon>metagenomes</taxon>
        <taxon>organismal metagenomes</taxon>
    </lineage>
</organism>
<dbReference type="SUPFAM" id="SSF48452">
    <property type="entry name" value="TPR-like"/>
    <property type="match status" value="1"/>
</dbReference>
<feature type="domain" description="SusD-like N-terminal" evidence="6">
    <location>
        <begin position="103"/>
        <end position="219"/>
    </location>
</feature>
<keyword evidence="2" id="KW-0732">Signal</keyword>
<evidence type="ECO:0000256" key="2">
    <source>
        <dbReference type="ARBA" id="ARBA00022729"/>
    </source>
</evidence>
<evidence type="ECO:0000259" key="5">
    <source>
        <dbReference type="Pfam" id="PF07980"/>
    </source>
</evidence>
<evidence type="ECO:0000256" key="3">
    <source>
        <dbReference type="ARBA" id="ARBA00023136"/>
    </source>
</evidence>
<dbReference type="AlphaFoldDB" id="J9GC03"/>
<keyword evidence="3" id="KW-0472">Membrane</keyword>
<dbReference type="EMBL" id="AMCI01005027">
    <property type="protein sequence ID" value="EJW96934.1"/>
    <property type="molecule type" value="Genomic_DNA"/>
</dbReference>
<name>J9GC03_9ZZZZ</name>
<proteinExistence type="predicted"/>
<dbReference type="GO" id="GO:0009279">
    <property type="term" value="C:cell outer membrane"/>
    <property type="evidence" value="ECO:0007669"/>
    <property type="project" value="UniProtKB-SubCell"/>
</dbReference>
<feature type="domain" description="RagB/SusD" evidence="5">
    <location>
        <begin position="317"/>
        <end position="618"/>
    </location>
</feature>
<comment type="caution">
    <text evidence="7">The sequence shown here is derived from an EMBL/GenBank/DDBJ whole genome shotgun (WGS) entry which is preliminary data.</text>
</comment>
<protein>
    <submittedName>
        <fullName evidence="7">Lipoprotein</fullName>
    </submittedName>
</protein>
<evidence type="ECO:0000313" key="7">
    <source>
        <dbReference type="EMBL" id="EJW96934.1"/>
    </source>
</evidence>
<dbReference type="Pfam" id="PF14322">
    <property type="entry name" value="SusD-like_3"/>
    <property type="match status" value="1"/>
</dbReference>
<evidence type="ECO:0000256" key="1">
    <source>
        <dbReference type="ARBA" id="ARBA00004442"/>
    </source>
</evidence>
<accession>J9GC03</accession>
<reference evidence="7" key="1">
    <citation type="journal article" date="2012" name="PLoS ONE">
        <title>Gene sets for utilization of primary and secondary nutrition supplies in the distal gut of endangered iberian lynx.</title>
        <authorList>
            <person name="Alcaide M."/>
            <person name="Messina E."/>
            <person name="Richter M."/>
            <person name="Bargiela R."/>
            <person name="Peplies J."/>
            <person name="Huws S.A."/>
            <person name="Newbold C.J."/>
            <person name="Golyshin P.N."/>
            <person name="Simon M.A."/>
            <person name="Lopez G."/>
            <person name="Yakimov M.M."/>
            <person name="Ferrer M."/>
        </authorList>
    </citation>
    <scope>NUCLEOTIDE SEQUENCE</scope>
</reference>
<dbReference type="InterPro" id="IPR033985">
    <property type="entry name" value="SusD-like_N"/>
</dbReference>
<dbReference type="Gene3D" id="1.25.40.390">
    <property type="match status" value="1"/>
</dbReference>
<gene>
    <name evidence="7" type="ORF">EVA_14959</name>
</gene>
<evidence type="ECO:0000256" key="4">
    <source>
        <dbReference type="ARBA" id="ARBA00023237"/>
    </source>
</evidence>
<evidence type="ECO:0000259" key="6">
    <source>
        <dbReference type="Pfam" id="PF14322"/>
    </source>
</evidence>
<keyword evidence="7" id="KW-0449">Lipoprotein</keyword>
<comment type="subcellular location">
    <subcellularLocation>
        <location evidence="1">Cell outer membrane</location>
    </subcellularLocation>
</comment>
<dbReference type="InterPro" id="IPR012944">
    <property type="entry name" value="SusD_RagB_dom"/>
</dbReference>
<dbReference type="PROSITE" id="PS51257">
    <property type="entry name" value="PROKAR_LIPOPROTEIN"/>
    <property type="match status" value="1"/>
</dbReference>